<feature type="compositionally biased region" description="Basic and acidic residues" evidence="1">
    <location>
        <begin position="137"/>
        <end position="148"/>
    </location>
</feature>
<feature type="compositionally biased region" description="Acidic residues" evidence="1">
    <location>
        <begin position="344"/>
        <end position="355"/>
    </location>
</feature>
<feature type="region of interest" description="Disordered" evidence="1">
    <location>
        <begin position="1"/>
        <end position="35"/>
    </location>
</feature>
<feature type="compositionally biased region" description="Polar residues" evidence="1">
    <location>
        <begin position="1"/>
        <end position="34"/>
    </location>
</feature>
<feature type="compositionally biased region" description="Polar residues" evidence="1">
    <location>
        <begin position="79"/>
        <end position="102"/>
    </location>
</feature>
<feature type="region of interest" description="Disordered" evidence="1">
    <location>
        <begin position="235"/>
        <end position="443"/>
    </location>
</feature>
<evidence type="ECO:0000256" key="1">
    <source>
        <dbReference type="SAM" id="MobiDB-lite"/>
    </source>
</evidence>
<feature type="region of interest" description="Disordered" evidence="1">
    <location>
        <begin position="475"/>
        <end position="577"/>
    </location>
</feature>
<feature type="compositionally biased region" description="Basic and acidic residues" evidence="1">
    <location>
        <begin position="289"/>
        <end position="324"/>
    </location>
</feature>
<dbReference type="EMBL" id="HBIM01000434">
    <property type="protein sequence ID" value="CAE0402084.1"/>
    <property type="molecule type" value="Transcribed_RNA"/>
</dbReference>
<accession>A0A7S3KVU1</accession>
<evidence type="ECO:0000313" key="2">
    <source>
        <dbReference type="EMBL" id="CAE0402084.1"/>
    </source>
</evidence>
<proteinExistence type="predicted"/>
<gene>
    <name evidence="2" type="ORF">ACOF00016_LOCUS379</name>
</gene>
<feature type="compositionally biased region" description="Low complexity" evidence="1">
    <location>
        <begin position="519"/>
        <end position="539"/>
    </location>
</feature>
<feature type="compositionally biased region" description="Acidic residues" evidence="1">
    <location>
        <begin position="364"/>
        <end position="405"/>
    </location>
</feature>
<reference evidence="2" key="1">
    <citation type="submission" date="2021-01" db="EMBL/GenBank/DDBJ databases">
        <authorList>
            <person name="Corre E."/>
            <person name="Pelletier E."/>
            <person name="Niang G."/>
            <person name="Scheremetjew M."/>
            <person name="Finn R."/>
            <person name="Kale V."/>
            <person name="Holt S."/>
            <person name="Cochrane G."/>
            <person name="Meng A."/>
            <person name="Brown T."/>
            <person name="Cohen L."/>
        </authorList>
    </citation>
    <scope>NUCLEOTIDE SEQUENCE</scope>
    <source>
        <strain evidence="2">CCMP127</strain>
    </source>
</reference>
<feature type="compositionally biased region" description="Polar residues" evidence="1">
    <location>
        <begin position="490"/>
        <end position="499"/>
    </location>
</feature>
<feature type="compositionally biased region" description="Basic and acidic residues" evidence="1">
    <location>
        <begin position="540"/>
        <end position="549"/>
    </location>
</feature>
<sequence>MSHPNISSLRTSTKNSTLPSTQVRSKARSTSMFTSEYLYESPTVPEKRLPIDFDEMWGETSLGDDISVSNPGIAKGNGKTKSPCTQKLSTVSPRCSTHLSPSQKKKKILSTPTVPPSPFSKTKLAKLLMKNGLQIDIHQDEQPKKESTSAHTSPRGKGPVPMSPGKKPKVPDSPRKAPKLPASPTKCSKPLMTPGKISKTPTKIIQLKMSTTIAPLSISKPEPVNVSKWKQLLKASPSEKNAETIESRLETTETSSGSFSLAKVAKPATSESGSAEALPMWDDAEDDHENLKFDDIWEDTEVKGDKKTSIKLKDETKKQIEPKSESLFASEPKNINEETTKDEDINESEYDDSETECNKSKYEDETDDEGSDYETGTEYDDETNFDDDETDAEETETETEIDSMEDTPQATECKANGSLETIKDGEEISEKQDTTPDGDSKLSRKEMIEKMRDLQSKFSDVLGRLSGAAEKLKSFKEASDYSDDEYSSDGSLTVSTMQVESRMLRDELPRKSKSKKSSVDQSCRSSKSSKSTSSKSKSSNGDRKKPKEKSTRKKTSKHIVDMRKEESTRTYDTFAWG</sequence>
<feature type="compositionally biased region" description="Basic and acidic residues" evidence="1">
    <location>
        <begin position="558"/>
        <end position="569"/>
    </location>
</feature>
<name>A0A7S3KVU1_9STRA</name>
<protein>
    <submittedName>
        <fullName evidence="2">Uncharacterized protein</fullName>
    </submittedName>
</protein>
<feature type="compositionally biased region" description="Basic and acidic residues" evidence="1">
    <location>
        <begin position="240"/>
        <end position="251"/>
    </location>
</feature>
<organism evidence="2">
    <name type="scientific">Amphora coffeiformis</name>
    <dbReference type="NCBI Taxonomy" id="265554"/>
    <lineage>
        <taxon>Eukaryota</taxon>
        <taxon>Sar</taxon>
        <taxon>Stramenopiles</taxon>
        <taxon>Ochrophyta</taxon>
        <taxon>Bacillariophyta</taxon>
        <taxon>Bacillariophyceae</taxon>
        <taxon>Bacillariophycidae</taxon>
        <taxon>Thalassiophysales</taxon>
        <taxon>Catenulaceae</taxon>
        <taxon>Amphora</taxon>
    </lineage>
</organism>
<feature type="compositionally biased region" description="Basic and acidic residues" evidence="1">
    <location>
        <begin position="334"/>
        <end position="343"/>
    </location>
</feature>
<feature type="compositionally biased region" description="Basic and acidic residues" evidence="1">
    <location>
        <begin position="421"/>
        <end position="443"/>
    </location>
</feature>
<feature type="region of interest" description="Disordered" evidence="1">
    <location>
        <begin position="62"/>
        <end position="201"/>
    </location>
</feature>
<dbReference type="AlphaFoldDB" id="A0A7S3KVU1"/>